<protein>
    <submittedName>
        <fullName evidence="1">Uncharacterized protein</fullName>
    </submittedName>
</protein>
<reference evidence="1" key="1">
    <citation type="submission" date="2021-06" db="EMBL/GenBank/DDBJ databases">
        <title>44 bacteria genomes isolated from Dapeng, Shenzhen.</title>
        <authorList>
            <person name="Zheng W."/>
            <person name="Yu S."/>
            <person name="Huang Y."/>
        </authorList>
    </citation>
    <scope>NUCLEOTIDE SEQUENCE</scope>
    <source>
        <strain evidence="1">DP5N28-2</strain>
    </source>
</reference>
<proteinExistence type="predicted"/>
<organism evidence="1 2">
    <name type="scientific">Membranihabitans marinus</name>
    <dbReference type="NCBI Taxonomy" id="1227546"/>
    <lineage>
        <taxon>Bacteria</taxon>
        <taxon>Pseudomonadati</taxon>
        <taxon>Bacteroidota</taxon>
        <taxon>Saprospiria</taxon>
        <taxon>Saprospirales</taxon>
        <taxon>Saprospiraceae</taxon>
        <taxon>Membranihabitans</taxon>
    </lineage>
</organism>
<evidence type="ECO:0000313" key="1">
    <source>
        <dbReference type="EMBL" id="MBY5958532.1"/>
    </source>
</evidence>
<dbReference type="EMBL" id="JAHVHU010000009">
    <property type="protein sequence ID" value="MBY5958532.1"/>
    <property type="molecule type" value="Genomic_DNA"/>
</dbReference>
<dbReference type="Proteomes" id="UP000753961">
    <property type="component" value="Unassembled WGS sequence"/>
</dbReference>
<dbReference type="RefSeq" id="WP_222580071.1">
    <property type="nucleotide sequence ID" value="NZ_JAHVHU010000009.1"/>
</dbReference>
<keyword evidence="2" id="KW-1185">Reference proteome</keyword>
<comment type="caution">
    <text evidence="1">The sequence shown here is derived from an EMBL/GenBank/DDBJ whole genome shotgun (WGS) entry which is preliminary data.</text>
</comment>
<gene>
    <name evidence="1" type="ORF">KUV50_10340</name>
</gene>
<sequence>MKSIILFFLPVFLHLAGCEKEDLTISECDQIAILSEEEFKNAPADHLTILASEIDEDCLWIKFGSSGCSGETWELKLVGSEKEYLSIPPQRDVRLSLKNEEMCEAYFVKEMTFDLKTLRSSGEKMILNLLNADTSLLYEF</sequence>
<accession>A0A953HZG4</accession>
<dbReference type="AlphaFoldDB" id="A0A953HZG4"/>
<name>A0A953HZG4_9BACT</name>
<evidence type="ECO:0000313" key="2">
    <source>
        <dbReference type="Proteomes" id="UP000753961"/>
    </source>
</evidence>